<evidence type="ECO:0000256" key="9">
    <source>
        <dbReference type="ARBA" id="ARBA00023136"/>
    </source>
</evidence>
<evidence type="ECO:0000256" key="5">
    <source>
        <dbReference type="ARBA" id="ARBA00022475"/>
    </source>
</evidence>
<proteinExistence type="inferred from homology"/>
<keyword evidence="19" id="KW-1185">Reference proteome</keyword>
<evidence type="ECO:0000256" key="11">
    <source>
        <dbReference type="ARBA" id="ARBA00030072"/>
    </source>
</evidence>
<feature type="transmembrane region" description="Helical" evidence="16">
    <location>
        <begin position="186"/>
        <end position="210"/>
    </location>
</feature>
<dbReference type="RefSeq" id="WP_195799477.1">
    <property type="nucleotide sequence ID" value="NZ_CP061379.1"/>
</dbReference>
<protein>
    <recommendedName>
        <fullName evidence="4">Cytochrome bo(3) ubiquinol oxidase subunit 3</fullName>
    </recommendedName>
    <alternativeName>
        <fullName evidence="13">Cytochrome o ubiquinol oxidase subunit 3</fullName>
    </alternativeName>
    <alternativeName>
        <fullName evidence="11">Oxidase bo(3) subunit 3</fullName>
    </alternativeName>
    <alternativeName>
        <fullName evidence="14">Ubiquinol oxidase polypeptide III</fullName>
    </alternativeName>
    <alternativeName>
        <fullName evidence="12">Ubiquinol oxidase subunit 3</fullName>
    </alternativeName>
</protein>
<feature type="transmembrane region" description="Helical" evidence="16">
    <location>
        <begin position="143"/>
        <end position="166"/>
    </location>
</feature>
<dbReference type="InterPro" id="IPR033946">
    <property type="entry name" value="Ubiquinol_oxase_su3_dom"/>
</dbReference>
<reference evidence="18 19" key="1">
    <citation type="submission" date="2020-09" db="EMBL/GenBank/DDBJ databases">
        <title>Complete genomes of bradyrhizobia occurring on native shrubby legumes in Australia.</title>
        <authorList>
            <person name="Lafay B."/>
        </authorList>
    </citation>
    <scope>NUCLEOTIDE SEQUENCE [LARGE SCALE GENOMIC DNA]</scope>
    <source>
        <strain evidence="18 19">BDV5040</strain>
    </source>
</reference>
<evidence type="ECO:0000256" key="10">
    <source>
        <dbReference type="ARBA" id="ARBA00025694"/>
    </source>
</evidence>
<comment type="function">
    <text evidence="10">Cytochrome bo(3) ubiquinol terminal oxidase is the component of the aerobic respiratory chain of E.coli that predominates when cells are grown at high aeration. Has proton pump activity across the membrane in addition to electron transfer, pumping 2 protons/electron.</text>
</comment>
<evidence type="ECO:0000313" key="18">
    <source>
        <dbReference type="EMBL" id="QPF89880.1"/>
    </source>
</evidence>
<comment type="similarity">
    <text evidence="2 15">Belongs to the cytochrome c oxidase subunit 3 family.</text>
</comment>
<accession>A0A7S9GXH9</accession>
<dbReference type="GO" id="GO:0019646">
    <property type="term" value="P:aerobic electron transport chain"/>
    <property type="evidence" value="ECO:0007669"/>
    <property type="project" value="InterPro"/>
</dbReference>
<feature type="transmembrane region" description="Helical" evidence="16">
    <location>
        <begin position="77"/>
        <end position="97"/>
    </location>
</feature>
<feature type="transmembrane region" description="Helical" evidence="16">
    <location>
        <begin position="104"/>
        <end position="123"/>
    </location>
</feature>
<keyword evidence="8" id="KW-0560">Oxidoreductase</keyword>
<evidence type="ECO:0000256" key="14">
    <source>
        <dbReference type="ARBA" id="ARBA00032717"/>
    </source>
</evidence>
<evidence type="ECO:0000256" key="6">
    <source>
        <dbReference type="ARBA" id="ARBA00022692"/>
    </source>
</evidence>
<feature type="domain" description="Heme-copper oxidase subunit III family profile" evidence="17">
    <location>
        <begin position="35"/>
        <end position="211"/>
    </location>
</feature>
<comment type="subcellular location">
    <subcellularLocation>
        <location evidence="1 15">Cell membrane</location>
        <topology evidence="1 15">Multi-pass membrane protein</topology>
    </subcellularLocation>
</comment>
<comment type="subunit">
    <text evidence="3">Heterooctamer of two A chains, two B chains, two C chains and two D chains.</text>
</comment>
<evidence type="ECO:0000256" key="8">
    <source>
        <dbReference type="ARBA" id="ARBA00023002"/>
    </source>
</evidence>
<dbReference type="PROSITE" id="PS50253">
    <property type="entry name" value="COX3"/>
    <property type="match status" value="1"/>
</dbReference>
<dbReference type="KEGG" id="bcou:IC761_25685"/>
<dbReference type="SUPFAM" id="SSF81452">
    <property type="entry name" value="Cytochrome c oxidase subunit III-like"/>
    <property type="match status" value="1"/>
</dbReference>
<evidence type="ECO:0000256" key="3">
    <source>
        <dbReference type="ARBA" id="ARBA00011700"/>
    </source>
</evidence>
<dbReference type="InterPro" id="IPR024791">
    <property type="entry name" value="Cyt_c/ubiquinol_Oxase_su3"/>
</dbReference>
<dbReference type="PANTHER" id="PTHR11403:SF2">
    <property type="entry name" value="CYTOCHROME BO(3) UBIQUINOL OXIDASE SUBUNIT 3"/>
    <property type="match status" value="1"/>
</dbReference>
<dbReference type="InterPro" id="IPR013833">
    <property type="entry name" value="Cyt_c_oxidase_su3_a-hlx"/>
</dbReference>
<evidence type="ECO:0000259" key="17">
    <source>
        <dbReference type="PROSITE" id="PS50253"/>
    </source>
</evidence>
<dbReference type="AlphaFoldDB" id="A0A7S9GXH9"/>
<organism evidence="18 19">
    <name type="scientific">Bradyrhizobium commune</name>
    <dbReference type="NCBI Taxonomy" id="83627"/>
    <lineage>
        <taxon>Bacteria</taxon>
        <taxon>Pseudomonadati</taxon>
        <taxon>Pseudomonadota</taxon>
        <taxon>Alphaproteobacteria</taxon>
        <taxon>Hyphomicrobiales</taxon>
        <taxon>Nitrobacteraceae</taxon>
        <taxon>Bradyrhizobium</taxon>
    </lineage>
</organism>
<dbReference type="InterPro" id="IPR035973">
    <property type="entry name" value="Cyt_c_oxidase_su3-like_sf"/>
</dbReference>
<sequence length="213" mass="23397">MSMTATAGHAQADPHHIGLVVDHPGPAPKRIVTAYGFWIFLISDIVMFSCFFAAYAVLVSQTADGPKGSEIFEQRNVAIETVCLLLSSFTCGMASIAADERNRLWFYLGMTVTCVLGLIFLAIEFREFADLVARGYGPSRSAFLTAFFSLVGCHGLHVSAGVLWLLTMMAQVFAKGFRADIMRRMYCFALFWHALDIIWVGVFSVVYLLGGGV</sequence>
<gene>
    <name evidence="18" type="ORF">IC761_25685</name>
</gene>
<dbReference type="FunFam" id="1.20.120.80:FF:000001">
    <property type="entry name" value="Cytochrome (Ubi)quinol oxidase subunit III"/>
    <property type="match status" value="1"/>
</dbReference>
<evidence type="ECO:0000256" key="1">
    <source>
        <dbReference type="ARBA" id="ARBA00004651"/>
    </source>
</evidence>
<keyword evidence="9 16" id="KW-0472">Membrane</keyword>
<evidence type="ECO:0000256" key="2">
    <source>
        <dbReference type="ARBA" id="ARBA00010581"/>
    </source>
</evidence>
<dbReference type="Pfam" id="PF00510">
    <property type="entry name" value="COX3"/>
    <property type="match status" value="1"/>
</dbReference>
<feature type="transmembrane region" description="Helical" evidence="16">
    <location>
        <begin position="35"/>
        <end position="57"/>
    </location>
</feature>
<evidence type="ECO:0000256" key="12">
    <source>
        <dbReference type="ARBA" id="ARBA00031884"/>
    </source>
</evidence>
<evidence type="ECO:0000256" key="4">
    <source>
        <dbReference type="ARBA" id="ARBA00014687"/>
    </source>
</evidence>
<dbReference type="EMBL" id="CP061379">
    <property type="protein sequence ID" value="QPF89880.1"/>
    <property type="molecule type" value="Genomic_DNA"/>
</dbReference>
<evidence type="ECO:0000313" key="19">
    <source>
        <dbReference type="Proteomes" id="UP000594621"/>
    </source>
</evidence>
<keyword evidence="7 16" id="KW-1133">Transmembrane helix</keyword>
<evidence type="ECO:0000256" key="13">
    <source>
        <dbReference type="ARBA" id="ARBA00032189"/>
    </source>
</evidence>
<dbReference type="GO" id="GO:0004129">
    <property type="term" value="F:cytochrome-c oxidase activity"/>
    <property type="evidence" value="ECO:0007669"/>
    <property type="project" value="InterPro"/>
</dbReference>
<dbReference type="GO" id="GO:0005886">
    <property type="term" value="C:plasma membrane"/>
    <property type="evidence" value="ECO:0007669"/>
    <property type="project" value="UniProtKB-SubCell"/>
</dbReference>
<dbReference type="CDD" id="cd02863">
    <property type="entry name" value="Ubiquinol_oxidase_III"/>
    <property type="match status" value="1"/>
</dbReference>
<dbReference type="PANTHER" id="PTHR11403">
    <property type="entry name" value="CYTOCHROME C OXIDASE SUBUNIT III"/>
    <property type="match status" value="1"/>
</dbReference>
<dbReference type="Gene3D" id="1.20.120.80">
    <property type="entry name" value="Cytochrome c oxidase, subunit III, four-helix bundle"/>
    <property type="match status" value="1"/>
</dbReference>
<keyword evidence="6 15" id="KW-0812">Transmembrane</keyword>
<keyword evidence="5" id="KW-1003">Cell membrane</keyword>
<dbReference type="Proteomes" id="UP000594621">
    <property type="component" value="Chromosome"/>
</dbReference>
<evidence type="ECO:0000256" key="15">
    <source>
        <dbReference type="RuleBase" id="RU003376"/>
    </source>
</evidence>
<dbReference type="InterPro" id="IPR000298">
    <property type="entry name" value="Cyt_c_oxidase-like_su3"/>
</dbReference>
<evidence type="ECO:0000256" key="7">
    <source>
        <dbReference type="ARBA" id="ARBA00022989"/>
    </source>
</evidence>
<name>A0A7S9GXH9_9BRAD</name>
<evidence type="ECO:0000256" key="16">
    <source>
        <dbReference type="SAM" id="Phobius"/>
    </source>
</evidence>
<dbReference type="GO" id="GO:0016491">
    <property type="term" value="F:oxidoreductase activity"/>
    <property type="evidence" value="ECO:0007669"/>
    <property type="project" value="UniProtKB-KW"/>
</dbReference>